<dbReference type="AlphaFoldDB" id="A0A917DIW7"/>
<proteinExistence type="predicted"/>
<keyword evidence="2" id="KW-1185">Reference proteome</keyword>
<sequence length="84" mass="8872">MSEQHLSDKAISILVFAAYHSLSSGEMVGEIVLDDGHGHKADSDGLAELEAEGLIETHGARGRLTDAGSEELQIVIDAIRASQT</sequence>
<name>A0A917DIW7_9HYPH</name>
<comment type="caution">
    <text evidence="1">The sequence shown here is derived from an EMBL/GenBank/DDBJ whole genome shotgun (WGS) entry which is preliminary data.</text>
</comment>
<evidence type="ECO:0000313" key="1">
    <source>
        <dbReference type="EMBL" id="GGD42289.1"/>
    </source>
</evidence>
<reference evidence="1" key="1">
    <citation type="journal article" date="2014" name="Int. J. Syst. Evol. Microbiol.">
        <title>Complete genome sequence of Corynebacterium casei LMG S-19264T (=DSM 44701T), isolated from a smear-ripened cheese.</title>
        <authorList>
            <consortium name="US DOE Joint Genome Institute (JGI-PGF)"/>
            <person name="Walter F."/>
            <person name="Albersmeier A."/>
            <person name="Kalinowski J."/>
            <person name="Ruckert C."/>
        </authorList>
    </citation>
    <scope>NUCLEOTIDE SEQUENCE</scope>
    <source>
        <strain evidence="1">CGMCC 1.15493</strain>
    </source>
</reference>
<evidence type="ECO:0000313" key="2">
    <source>
        <dbReference type="Proteomes" id="UP000613160"/>
    </source>
</evidence>
<dbReference type="Proteomes" id="UP000613160">
    <property type="component" value="Unassembled WGS sequence"/>
</dbReference>
<accession>A0A917DIW7</accession>
<dbReference type="RefSeq" id="WP_188855280.1">
    <property type="nucleotide sequence ID" value="NZ_BMJJ01000019.1"/>
</dbReference>
<organism evidence="1 2">
    <name type="scientific">Aureimonas glaciei</name>
    <dbReference type="NCBI Taxonomy" id="1776957"/>
    <lineage>
        <taxon>Bacteria</taxon>
        <taxon>Pseudomonadati</taxon>
        <taxon>Pseudomonadota</taxon>
        <taxon>Alphaproteobacteria</taxon>
        <taxon>Hyphomicrobiales</taxon>
        <taxon>Aurantimonadaceae</taxon>
        <taxon>Aureimonas</taxon>
    </lineage>
</organism>
<reference evidence="1" key="2">
    <citation type="submission" date="2020-09" db="EMBL/GenBank/DDBJ databases">
        <authorList>
            <person name="Sun Q."/>
            <person name="Zhou Y."/>
        </authorList>
    </citation>
    <scope>NUCLEOTIDE SEQUENCE</scope>
    <source>
        <strain evidence="1">CGMCC 1.15493</strain>
    </source>
</reference>
<dbReference type="EMBL" id="BMJJ01000019">
    <property type="protein sequence ID" value="GGD42289.1"/>
    <property type="molecule type" value="Genomic_DNA"/>
</dbReference>
<protein>
    <submittedName>
        <fullName evidence="1">Uncharacterized protein</fullName>
    </submittedName>
</protein>
<gene>
    <name evidence="1" type="ORF">GCM10011335_51220</name>
</gene>